<keyword evidence="5" id="KW-0899">Viral immunoevasion</keyword>
<dbReference type="Gene3D" id="3.90.120.10">
    <property type="entry name" value="DNA Methylase, subunit A, domain 2"/>
    <property type="match status" value="1"/>
</dbReference>
<evidence type="ECO:0000256" key="9">
    <source>
        <dbReference type="RuleBase" id="RU000417"/>
    </source>
</evidence>
<dbReference type="Gene3D" id="3.40.50.150">
    <property type="entry name" value="Vaccinia Virus protein VP39"/>
    <property type="match status" value="1"/>
</dbReference>
<keyword evidence="11" id="KW-1185">Reference proteome</keyword>
<dbReference type="InterPro" id="IPR029063">
    <property type="entry name" value="SAM-dependent_MTases_sf"/>
</dbReference>
<dbReference type="SUPFAM" id="SSF53335">
    <property type="entry name" value="S-adenosyl-L-methionine-dependent methyltransferases"/>
    <property type="match status" value="1"/>
</dbReference>
<dbReference type="EMBL" id="MK554696">
    <property type="protein sequence ID" value="QBJ04075.1"/>
    <property type="molecule type" value="Genomic_DNA"/>
</dbReference>
<dbReference type="EC" id="2.1.1.37" evidence="9"/>
<dbReference type="PROSITE" id="PS00094">
    <property type="entry name" value="C5_MTASE_1"/>
    <property type="match status" value="1"/>
</dbReference>
<reference evidence="10 11" key="1">
    <citation type="submission" date="2019-02" db="EMBL/GenBank/DDBJ databases">
        <title>Genomic, morphological and functional characterisation of novel bacteriophage Fnu1 capable of disrupt Fusobacterium nucleatum biofilm.</title>
        <authorList>
            <person name="Kabwe M."/>
            <person name="Brown T.L."/>
            <person name="Dashper S."/>
            <person name="Speirs L."/>
            <person name="Ku H."/>
            <person name="Petrovski S."/>
            <person name="Chan H.T."/>
            <person name="Lock P."/>
            <person name="Tucci J."/>
        </authorList>
    </citation>
    <scope>NUCLEOTIDE SEQUENCE [LARGE SCALE GENOMIC DNA]</scope>
</reference>
<comment type="similarity">
    <text evidence="7 8">Belongs to the class I-like SAM-binding methyltransferase superfamily. C5-methyltransferase family.</text>
</comment>
<keyword evidence="3 7" id="KW-0808">Transferase</keyword>
<evidence type="ECO:0000256" key="6">
    <source>
        <dbReference type="ARBA" id="ARBA00033479"/>
    </source>
</evidence>
<dbReference type="GO" id="GO:0003886">
    <property type="term" value="F:DNA (cytosine-5-)-methyltransferase activity"/>
    <property type="evidence" value="ECO:0007669"/>
    <property type="project" value="UniProtKB-EC"/>
</dbReference>
<dbReference type="NCBIfam" id="TIGR00675">
    <property type="entry name" value="dcm"/>
    <property type="match status" value="1"/>
</dbReference>
<keyword evidence="2" id="KW-0945">Host-virus interaction</keyword>
<evidence type="ECO:0000256" key="1">
    <source>
        <dbReference type="ARBA" id="ARBA00022603"/>
    </source>
</evidence>
<evidence type="ECO:0000256" key="2">
    <source>
        <dbReference type="ARBA" id="ARBA00022632"/>
    </source>
</evidence>
<dbReference type="GO" id="GO:0099018">
    <property type="term" value="P:symbiont-mediated evasion of host restriction-modification system"/>
    <property type="evidence" value="ECO:0007669"/>
    <property type="project" value="UniProtKB-KW"/>
</dbReference>
<dbReference type="Pfam" id="PF00145">
    <property type="entry name" value="DNA_methylase"/>
    <property type="match status" value="1"/>
</dbReference>
<keyword evidence="4 7" id="KW-0949">S-adenosyl-L-methionine</keyword>
<dbReference type="InterPro" id="IPR001525">
    <property type="entry name" value="C5_MeTfrase"/>
</dbReference>
<feature type="active site" evidence="7">
    <location>
        <position position="81"/>
    </location>
</feature>
<evidence type="ECO:0000256" key="4">
    <source>
        <dbReference type="ARBA" id="ARBA00022691"/>
    </source>
</evidence>
<organism evidence="10 11">
    <name type="scientific">Fusobacterium phage Fnu1</name>
    <dbReference type="NCBI Taxonomy" id="2530024"/>
    <lineage>
        <taxon>Viruses</taxon>
        <taxon>Duplodnaviria</taxon>
        <taxon>Heunggongvirae</taxon>
        <taxon>Uroviricota</taxon>
        <taxon>Caudoviricetes</taxon>
        <taxon>Latrobevirus</taxon>
        <taxon>Latrobevirus FNU1</taxon>
    </lineage>
</organism>
<dbReference type="Proteomes" id="UP000292160">
    <property type="component" value="Segment"/>
</dbReference>
<evidence type="ECO:0000256" key="3">
    <source>
        <dbReference type="ARBA" id="ARBA00022679"/>
    </source>
</evidence>
<evidence type="ECO:0000256" key="8">
    <source>
        <dbReference type="RuleBase" id="RU000416"/>
    </source>
</evidence>
<evidence type="ECO:0000313" key="11">
    <source>
        <dbReference type="Proteomes" id="UP000292160"/>
    </source>
</evidence>
<dbReference type="RefSeq" id="YP_010082912.1">
    <property type="nucleotide sequence ID" value="NC_055035.1"/>
</dbReference>
<name>A0A481W7C1_9CAUD</name>
<dbReference type="PANTHER" id="PTHR10629">
    <property type="entry name" value="CYTOSINE-SPECIFIC METHYLTRANSFERASE"/>
    <property type="match status" value="1"/>
</dbReference>
<evidence type="ECO:0000256" key="5">
    <source>
        <dbReference type="ARBA" id="ARBA00023280"/>
    </source>
</evidence>
<dbReference type="InterPro" id="IPR018117">
    <property type="entry name" value="C5_DNA_meth_AS"/>
</dbReference>
<proteinExistence type="inferred from homology"/>
<keyword evidence="6" id="KW-1258">Restriction-modification system evasion by virus</keyword>
<dbReference type="PROSITE" id="PS51679">
    <property type="entry name" value="SAM_MT_C5"/>
    <property type="match status" value="1"/>
</dbReference>
<dbReference type="GeneID" id="65071920"/>
<dbReference type="PRINTS" id="PR00105">
    <property type="entry name" value="C5METTRFRASE"/>
</dbReference>
<keyword evidence="2" id="KW-1090">Inhibition of host innate immune response by virus</keyword>
<dbReference type="GO" id="GO:0003677">
    <property type="term" value="F:DNA binding"/>
    <property type="evidence" value="ECO:0007669"/>
    <property type="project" value="TreeGrafter"/>
</dbReference>
<sequence length="366" mass="41970">MRKYNIVDLFCGCGGGAIGVERLNKTNTLFAIDFWQPAVDSYNYNLGNKALCMDIHNLDENKINELVNGQKCDILLGSPPCQGFSLQTRFMYKNADGTIHEGMEQKNHLFLEFLRVANILQPKVIVMENVKGILTMKNKEGELILNNIIQAYKDIGYYVKYQIIECDRLGLPQTRHRVIFIASKDKDLLDKIHYPMYNNKKTTIKEAIMDIPENGENYTLALANTSAYIQSLRKENDILLDNITNNTTKIVQERIKIIKTNEYMGCLPDGHPLKTKAKFTNSYKREDENNLIGTISNITKTISIHPKFNRIYTIREGLRLQNFPDKYILQGTPQDKYLMVANAIPPILTENVVKNVIEVLDNLKRD</sequence>
<dbReference type="GO" id="GO:0044027">
    <property type="term" value="P:negative regulation of gene expression via chromosomal CpG island methylation"/>
    <property type="evidence" value="ECO:0007669"/>
    <property type="project" value="TreeGrafter"/>
</dbReference>
<comment type="catalytic activity">
    <reaction evidence="9">
        <text>a 2'-deoxycytidine in DNA + S-adenosyl-L-methionine = a 5-methyl-2'-deoxycytidine in DNA + S-adenosyl-L-homocysteine + H(+)</text>
        <dbReference type="Rhea" id="RHEA:13681"/>
        <dbReference type="Rhea" id="RHEA-COMP:11369"/>
        <dbReference type="Rhea" id="RHEA-COMP:11370"/>
        <dbReference type="ChEBI" id="CHEBI:15378"/>
        <dbReference type="ChEBI" id="CHEBI:57856"/>
        <dbReference type="ChEBI" id="CHEBI:59789"/>
        <dbReference type="ChEBI" id="CHEBI:85452"/>
        <dbReference type="ChEBI" id="CHEBI:85454"/>
        <dbReference type="EC" id="2.1.1.37"/>
    </reaction>
</comment>
<protein>
    <recommendedName>
        <fullName evidence="9">Cytosine-specific methyltransferase</fullName>
        <ecNumber evidence="9">2.1.1.37</ecNumber>
    </recommendedName>
</protein>
<dbReference type="PANTHER" id="PTHR10629:SF52">
    <property type="entry name" value="DNA (CYTOSINE-5)-METHYLTRANSFERASE 1"/>
    <property type="match status" value="1"/>
</dbReference>
<dbReference type="InterPro" id="IPR050390">
    <property type="entry name" value="C5-Methyltransferase"/>
</dbReference>
<dbReference type="KEGG" id="vg:65071920"/>
<accession>A0A481W7C1</accession>
<dbReference type="GO" id="GO:0032259">
    <property type="term" value="P:methylation"/>
    <property type="evidence" value="ECO:0007669"/>
    <property type="project" value="UniProtKB-KW"/>
</dbReference>
<evidence type="ECO:0000256" key="7">
    <source>
        <dbReference type="PROSITE-ProRule" id="PRU01016"/>
    </source>
</evidence>
<evidence type="ECO:0000313" key="10">
    <source>
        <dbReference type="EMBL" id="QBJ04075.1"/>
    </source>
</evidence>
<keyword evidence="1 7" id="KW-0489">Methyltransferase</keyword>
<dbReference type="GO" id="GO:0052170">
    <property type="term" value="P:symbiont-mediated suppression of host innate immune response"/>
    <property type="evidence" value="ECO:0007669"/>
    <property type="project" value="UniProtKB-KW"/>
</dbReference>